<dbReference type="PANTHER" id="PTHR10460:SF60">
    <property type="entry name" value="ABI GENE FAMILY MEMBER 3"/>
    <property type="match status" value="1"/>
</dbReference>
<keyword evidence="3" id="KW-1185">Reference proteome</keyword>
<dbReference type="InterPro" id="IPR028457">
    <property type="entry name" value="ABI"/>
</dbReference>
<proteinExistence type="inferred from homology"/>
<dbReference type="GO" id="GO:0030027">
    <property type="term" value="C:lamellipodium"/>
    <property type="evidence" value="ECO:0007669"/>
    <property type="project" value="TreeGrafter"/>
</dbReference>
<dbReference type="GO" id="GO:0035591">
    <property type="term" value="F:signaling adaptor activity"/>
    <property type="evidence" value="ECO:0007669"/>
    <property type="project" value="TreeGrafter"/>
</dbReference>
<dbReference type="GO" id="GO:0017124">
    <property type="term" value="F:SH3 domain binding"/>
    <property type="evidence" value="ECO:0007669"/>
    <property type="project" value="TreeGrafter"/>
</dbReference>
<dbReference type="GO" id="GO:0098858">
    <property type="term" value="C:actin-based cell projection"/>
    <property type="evidence" value="ECO:0007669"/>
    <property type="project" value="TreeGrafter"/>
</dbReference>
<accession>A0A3Q3ANZ9</accession>
<reference evidence="2" key="2">
    <citation type="submission" date="2025-09" db="UniProtKB">
        <authorList>
            <consortium name="Ensembl"/>
        </authorList>
    </citation>
    <scope>IDENTIFICATION</scope>
</reference>
<evidence type="ECO:0000313" key="2">
    <source>
        <dbReference type="Ensembl" id="ENSKMAP00000013184.1"/>
    </source>
</evidence>
<evidence type="ECO:0008006" key="4">
    <source>
        <dbReference type="Google" id="ProtNLM"/>
    </source>
</evidence>
<dbReference type="Ensembl" id="ENSKMAT00000013387.1">
    <property type="protein sequence ID" value="ENSKMAP00000013184.1"/>
    <property type="gene ID" value="ENSKMAG00000009898.1"/>
</dbReference>
<dbReference type="STRING" id="37003.ENSKMAP00000013184"/>
<sequence length="109" mass="12017">MTEQQSFSELVAQILQEAPGARKDLVENHSNLLRVADYCENNFLQAEDPTKAVEEAKALATQALASVTYQINNVANTVIRLLDSQATQIKAMESSSLIVFCFSHTASVW</sequence>
<name>A0A3Q3ANZ9_KRYMA</name>
<dbReference type="AlphaFoldDB" id="A0A3Q3ANZ9"/>
<protein>
    <recommendedName>
        <fullName evidence="4">ABI family, member 3b</fullName>
    </recommendedName>
</protein>
<dbReference type="Proteomes" id="UP000264800">
    <property type="component" value="Unplaced"/>
</dbReference>
<reference evidence="2" key="1">
    <citation type="submission" date="2025-08" db="UniProtKB">
        <authorList>
            <consortium name="Ensembl"/>
        </authorList>
    </citation>
    <scope>IDENTIFICATION</scope>
</reference>
<evidence type="ECO:0000256" key="1">
    <source>
        <dbReference type="ARBA" id="ARBA00010020"/>
    </source>
</evidence>
<dbReference type="OMA" id="CFSHTAS"/>
<dbReference type="PANTHER" id="PTHR10460">
    <property type="entry name" value="ABL INTERACTOR FAMILY MEMBER"/>
    <property type="match status" value="1"/>
</dbReference>
<evidence type="ECO:0000313" key="3">
    <source>
        <dbReference type="Proteomes" id="UP000264800"/>
    </source>
</evidence>
<dbReference type="GO" id="GO:0031209">
    <property type="term" value="C:SCAR complex"/>
    <property type="evidence" value="ECO:0007669"/>
    <property type="project" value="TreeGrafter"/>
</dbReference>
<dbReference type="GeneTree" id="ENSGT00940000167052"/>
<dbReference type="GO" id="GO:0001764">
    <property type="term" value="P:neuron migration"/>
    <property type="evidence" value="ECO:0007669"/>
    <property type="project" value="TreeGrafter"/>
</dbReference>
<comment type="similarity">
    <text evidence="1">Belongs to the ABI family.</text>
</comment>
<dbReference type="Gene3D" id="6.10.140.1620">
    <property type="match status" value="1"/>
</dbReference>
<organism evidence="2 3">
    <name type="scientific">Kryptolebias marmoratus</name>
    <name type="common">Mangrove killifish</name>
    <name type="synonym">Rivulus marmoratus</name>
    <dbReference type="NCBI Taxonomy" id="37003"/>
    <lineage>
        <taxon>Eukaryota</taxon>
        <taxon>Metazoa</taxon>
        <taxon>Chordata</taxon>
        <taxon>Craniata</taxon>
        <taxon>Vertebrata</taxon>
        <taxon>Euteleostomi</taxon>
        <taxon>Actinopterygii</taxon>
        <taxon>Neopterygii</taxon>
        <taxon>Teleostei</taxon>
        <taxon>Neoteleostei</taxon>
        <taxon>Acanthomorphata</taxon>
        <taxon>Ovalentaria</taxon>
        <taxon>Atherinomorphae</taxon>
        <taxon>Cyprinodontiformes</taxon>
        <taxon>Rivulidae</taxon>
        <taxon>Kryptolebias</taxon>
    </lineage>
</organism>